<dbReference type="PANTHER" id="PTHR13255:SF0">
    <property type="entry name" value="ATAXIN-10"/>
    <property type="match status" value="1"/>
</dbReference>
<accession>A0A1E4TPG1</accession>
<dbReference type="PANTHER" id="PTHR13255">
    <property type="entry name" value="ATAXIN-10"/>
    <property type="match status" value="1"/>
</dbReference>
<proteinExistence type="inferred from homology"/>
<protein>
    <recommendedName>
        <fullName evidence="5">Ataxin-10 homolog</fullName>
    </recommendedName>
</protein>
<dbReference type="InterPro" id="IPR051374">
    <property type="entry name" value="Ataxin-10/CTR86_families"/>
</dbReference>
<feature type="compositionally biased region" description="Basic and acidic residues" evidence="6">
    <location>
        <begin position="567"/>
        <end position="576"/>
    </location>
</feature>
<feature type="region of interest" description="Disordered" evidence="6">
    <location>
        <begin position="556"/>
        <end position="576"/>
    </location>
</feature>
<reference evidence="9" key="1">
    <citation type="submission" date="2016-05" db="EMBL/GenBank/DDBJ databases">
        <title>Comparative genomics of biotechnologically important yeasts.</title>
        <authorList>
            <consortium name="DOE Joint Genome Institute"/>
            <person name="Riley R."/>
            <person name="Haridas S."/>
            <person name="Wolfe K.H."/>
            <person name="Lopes M.R."/>
            <person name="Hittinger C.T."/>
            <person name="Goker M."/>
            <person name="Salamov A."/>
            <person name="Wisecaver J."/>
            <person name="Long T.M."/>
            <person name="Aerts A.L."/>
            <person name="Barry K."/>
            <person name="Choi C."/>
            <person name="Clum A."/>
            <person name="Coughlan A.Y."/>
            <person name="Deshpande S."/>
            <person name="Douglass A.P."/>
            <person name="Hanson S.J."/>
            <person name="Klenk H.-P."/>
            <person name="Labutti K."/>
            <person name="Lapidus A."/>
            <person name="Lindquist E."/>
            <person name="Lipzen A."/>
            <person name="Meier-Kolthoff J.P."/>
            <person name="Ohm R.A."/>
            <person name="Otillar R.P."/>
            <person name="Pangilinan J."/>
            <person name="Peng Y."/>
            <person name="Rokas A."/>
            <person name="Rosa C.A."/>
            <person name="Scheuner C."/>
            <person name="Sibirny A.A."/>
            <person name="Slot J.C."/>
            <person name="Stielow J.B."/>
            <person name="Sun H."/>
            <person name="Kurtzman C.P."/>
            <person name="Blackwell M."/>
            <person name="Grigoriev I.V."/>
            <person name="Jeffries T.W."/>
        </authorList>
    </citation>
    <scope>NUCLEOTIDE SEQUENCE [LARGE SCALE GENOMIC DNA]</scope>
    <source>
        <strain evidence="9">NRRL Y-2460</strain>
    </source>
</reference>
<comment type="function">
    <text evidence="4">May play a role in the regulation of cytokinesis.</text>
</comment>
<evidence type="ECO:0000256" key="3">
    <source>
        <dbReference type="ARBA" id="ARBA00023306"/>
    </source>
</evidence>
<evidence type="ECO:0000313" key="8">
    <source>
        <dbReference type="EMBL" id="ODV93644.1"/>
    </source>
</evidence>
<feature type="domain" description="Ataxin-10" evidence="7">
    <location>
        <begin position="453"/>
        <end position="551"/>
    </location>
</feature>
<dbReference type="Pfam" id="PF09759">
    <property type="entry name" value="Atx10homo_assoc"/>
    <property type="match status" value="1"/>
</dbReference>
<evidence type="ECO:0000256" key="6">
    <source>
        <dbReference type="SAM" id="MobiDB-lite"/>
    </source>
</evidence>
<dbReference type="AlphaFoldDB" id="A0A1E4TPG1"/>
<evidence type="ECO:0000256" key="4">
    <source>
        <dbReference type="ARBA" id="ARBA00044746"/>
    </source>
</evidence>
<dbReference type="OrthoDB" id="379794at2759"/>
<dbReference type="Proteomes" id="UP000094236">
    <property type="component" value="Unassembled WGS sequence"/>
</dbReference>
<organism evidence="8 9">
    <name type="scientific">Pachysolen tannophilus NRRL Y-2460</name>
    <dbReference type="NCBI Taxonomy" id="669874"/>
    <lineage>
        <taxon>Eukaryota</taxon>
        <taxon>Fungi</taxon>
        <taxon>Dikarya</taxon>
        <taxon>Ascomycota</taxon>
        <taxon>Saccharomycotina</taxon>
        <taxon>Pichiomycetes</taxon>
        <taxon>Pachysolenaceae</taxon>
        <taxon>Pachysolen</taxon>
    </lineage>
</organism>
<keyword evidence="2" id="KW-0132">Cell division</keyword>
<comment type="similarity">
    <text evidence="1">Belongs to the ataxin-10 family.</text>
</comment>
<dbReference type="GO" id="GO:0005829">
    <property type="term" value="C:cytosol"/>
    <property type="evidence" value="ECO:0007669"/>
    <property type="project" value="TreeGrafter"/>
</dbReference>
<dbReference type="InterPro" id="IPR019156">
    <property type="entry name" value="Ataxin-10_domain"/>
</dbReference>
<evidence type="ECO:0000259" key="7">
    <source>
        <dbReference type="Pfam" id="PF09759"/>
    </source>
</evidence>
<evidence type="ECO:0000256" key="1">
    <source>
        <dbReference type="ARBA" id="ARBA00008384"/>
    </source>
</evidence>
<name>A0A1E4TPG1_PACTA</name>
<gene>
    <name evidence="8" type="ORF">PACTADRAFT_51417</name>
</gene>
<dbReference type="EMBL" id="KV454017">
    <property type="protein sequence ID" value="ODV93644.1"/>
    <property type="molecule type" value="Genomic_DNA"/>
</dbReference>
<dbReference type="GO" id="GO:0051301">
    <property type="term" value="P:cell division"/>
    <property type="evidence" value="ECO:0007669"/>
    <property type="project" value="UniProtKB-KW"/>
</dbReference>
<keyword evidence="9" id="KW-1185">Reference proteome</keyword>
<sequence length="576" mass="66359">MDRAECLSYLSETLMIFESNPPVTEEFAYQQILSKLSLILSITNTDERSRELLSSSISVWVKLSQLLQFAVEIFQKYGGSEDPVFPYKVRIVRGIVLISRNLVVGIKDNGDEQHQQLENHHDLVQQLAIFNMEILDSKKEENDANLIEASVKSVHACLQFLANITSCSTAVNVEDSEVLKLRRFEYSFEKVIPLITMITKFEFFFNINDDDKDTSCDDYNDKDLKYHKKYIIYSISKGVISTFLVYLNNLFNSSEFLYNFLNSKEVIPFIQRVIRLIPYSSENEDKDLEEDQILVVALFTKISMHESCIKLWQRISQDFELSIIFLKTAQLILTNKENFENYQLTSCLAWVLQVYDDLSKRVIDILTSSSSSSSSSSSLEPLNLQIFYILDILTNLGNFNHARIFLNHYGYLEKFLNFLKNLDENIKTKKTLKEQESISTNQTQTIDIKFPRCKSLLIEILTLLVFENFQNQEQMRKLHGLEVILNNCNIDYNEPFIKERSIMCLKYLLLNNQENQNFISKLEAQKPSAFGEAALEEAGYEIELVNGKVGLKKSNKASKLIGPPSDPADKTDQKGP</sequence>
<evidence type="ECO:0000256" key="2">
    <source>
        <dbReference type="ARBA" id="ARBA00022618"/>
    </source>
</evidence>
<keyword evidence="3" id="KW-0131">Cell cycle</keyword>
<evidence type="ECO:0000256" key="5">
    <source>
        <dbReference type="ARBA" id="ARBA00044801"/>
    </source>
</evidence>
<evidence type="ECO:0000313" key="9">
    <source>
        <dbReference type="Proteomes" id="UP000094236"/>
    </source>
</evidence>